<organism evidence="2 3">
    <name type="scientific">Laetiporus sulphureus 93-53</name>
    <dbReference type="NCBI Taxonomy" id="1314785"/>
    <lineage>
        <taxon>Eukaryota</taxon>
        <taxon>Fungi</taxon>
        <taxon>Dikarya</taxon>
        <taxon>Basidiomycota</taxon>
        <taxon>Agaricomycotina</taxon>
        <taxon>Agaricomycetes</taxon>
        <taxon>Polyporales</taxon>
        <taxon>Laetiporus</taxon>
    </lineage>
</organism>
<dbReference type="SUPFAM" id="SSF50685">
    <property type="entry name" value="Barwin-like endoglucanases"/>
    <property type="match status" value="1"/>
</dbReference>
<keyword evidence="3" id="KW-1185">Reference proteome</keyword>
<dbReference type="PANTHER" id="PTHR31836">
    <property type="match status" value="1"/>
</dbReference>
<dbReference type="InterPro" id="IPR051477">
    <property type="entry name" value="Expansin_CellWall"/>
</dbReference>
<dbReference type="AlphaFoldDB" id="A0A165CV55"/>
<evidence type="ECO:0000313" key="3">
    <source>
        <dbReference type="Proteomes" id="UP000076871"/>
    </source>
</evidence>
<dbReference type="CDD" id="cd22191">
    <property type="entry name" value="DPBB_RlpA_EXP_N-like"/>
    <property type="match status" value="1"/>
</dbReference>
<dbReference type="OrthoDB" id="623670at2759"/>
<dbReference type="Proteomes" id="UP000076871">
    <property type="component" value="Unassembled WGS sequence"/>
</dbReference>
<evidence type="ECO:0000313" key="2">
    <source>
        <dbReference type="EMBL" id="KZT03484.1"/>
    </source>
</evidence>
<dbReference type="PANTHER" id="PTHR31836:SF28">
    <property type="entry name" value="SRCR DOMAIN-CONTAINING PROTEIN-RELATED"/>
    <property type="match status" value="1"/>
</dbReference>
<protein>
    <recommendedName>
        <fullName evidence="4">Plant expansin</fullName>
    </recommendedName>
</protein>
<proteinExistence type="predicted"/>
<dbReference type="RefSeq" id="XP_040761224.1">
    <property type="nucleotide sequence ID" value="XM_040904818.1"/>
</dbReference>
<sequence>MNRTVQRPEKRSYSDARFTYYEVGLGSCGQTNVPTDSIVALDSALYNGGSECGKSITISLNGKTTTATIMDECPGCPEGGLDFSEGLFEYFSDLGVGVLTGEWWYN</sequence>
<dbReference type="STRING" id="1314785.A0A165CV55"/>
<reference evidence="2 3" key="1">
    <citation type="journal article" date="2016" name="Mol. Biol. Evol.">
        <title>Comparative Genomics of Early-Diverging Mushroom-Forming Fungi Provides Insights into the Origins of Lignocellulose Decay Capabilities.</title>
        <authorList>
            <person name="Nagy L.G."/>
            <person name="Riley R."/>
            <person name="Tritt A."/>
            <person name="Adam C."/>
            <person name="Daum C."/>
            <person name="Floudas D."/>
            <person name="Sun H."/>
            <person name="Yadav J.S."/>
            <person name="Pangilinan J."/>
            <person name="Larsson K.H."/>
            <person name="Matsuura K."/>
            <person name="Barry K."/>
            <person name="Labutti K."/>
            <person name="Kuo R."/>
            <person name="Ohm R.A."/>
            <person name="Bhattacharya S.S."/>
            <person name="Shirouzu T."/>
            <person name="Yoshinaga Y."/>
            <person name="Martin F.M."/>
            <person name="Grigoriev I.V."/>
            <person name="Hibbett D.S."/>
        </authorList>
    </citation>
    <scope>NUCLEOTIDE SEQUENCE [LARGE SCALE GENOMIC DNA]</scope>
    <source>
        <strain evidence="2 3">93-53</strain>
    </source>
</reference>
<dbReference type="InParanoid" id="A0A165CV55"/>
<evidence type="ECO:0000256" key="1">
    <source>
        <dbReference type="ARBA" id="ARBA00022729"/>
    </source>
</evidence>
<dbReference type="InterPro" id="IPR036908">
    <property type="entry name" value="RlpA-like_sf"/>
</dbReference>
<keyword evidence="1" id="KW-0732">Signal</keyword>
<accession>A0A165CV55</accession>
<name>A0A165CV55_9APHY</name>
<gene>
    <name evidence="2" type="ORF">LAESUDRAFT_659606</name>
</gene>
<dbReference type="Gene3D" id="2.40.40.10">
    <property type="entry name" value="RlpA-like domain"/>
    <property type="match status" value="1"/>
</dbReference>
<dbReference type="EMBL" id="KV427643">
    <property type="protein sequence ID" value="KZT03484.1"/>
    <property type="molecule type" value="Genomic_DNA"/>
</dbReference>
<evidence type="ECO:0008006" key="4">
    <source>
        <dbReference type="Google" id="ProtNLM"/>
    </source>
</evidence>
<dbReference type="GeneID" id="63821848"/>